<reference evidence="1 2" key="1">
    <citation type="submission" date="2022-09" db="EMBL/GenBank/DDBJ databases">
        <title>Complete genome sequence of Janibacter terrae strain COS04-44, PCL-degrading bacteria isolated from oil spilled coast.</title>
        <authorList>
            <person name="Park H."/>
            <person name="Kim J.Y."/>
            <person name="An S.H."/>
            <person name="Lee C.M."/>
            <person name="Weon H.-Y."/>
        </authorList>
    </citation>
    <scope>NUCLEOTIDE SEQUENCE [LARGE SCALE GENOMIC DNA]</scope>
    <source>
        <strain evidence="1 2">COS04-44</strain>
    </source>
</reference>
<dbReference type="EMBL" id="CP104874">
    <property type="protein sequence ID" value="WWF05075.1"/>
    <property type="molecule type" value="Genomic_DNA"/>
</dbReference>
<evidence type="ECO:0000313" key="2">
    <source>
        <dbReference type="Proteomes" id="UP001381003"/>
    </source>
</evidence>
<keyword evidence="2" id="KW-1185">Reference proteome</keyword>
<accession>A0ABZ2FEZ3</accession>
<dbReference type="Proteomes" id="UP001381003">
    <property type="component" value="Chromosome"/>
</dbReference>
<dbReference type="RefSeq" id="WP_338538171.1">
    <property type="nucleotide sequence ID" value="NZ_CP104874.1"/>
</dbReference>
<proteinExistence type="predicted"/>
<name>A0ABZ2FEZ3_9MICO</name>
<sequence length="93" mass="10514">MNINGRLHIDVTDFGDHYDDQLAMERAVLAAAYAPPGAEVLVHVRRGQHPPYTRLDWLRAEGQHLASITVVCDHPETITSWCKALRNEREAIL</sequence>
<organism evidence="1 2">
    <name type="scientific">Janibacter terrae</name>
    <dbReference type="NCBI Taxonomy" id="103817"/>
    <lineage>
        <taxon>Bacteria</taxon>
        <taxon>Bacillati</taxon>
        <taxon>Actinomycetota</taxon>
        <taxon>Actinomycetes</taxon>
        <taxon>Micrococcales</taxon>
        <taxon>Intrasporangiaceae</taxon>
        <taxon>Janibacter</taxon>
    </lineage>
</organism>
<evidence type="ECO:0000313" key="1">
    <source>
        <dbReference type="EMBL" id="WWF05075.1"/>
    </source>
</evidence>
<protein>
    <submittedName>
        <fullName evidence="1">Uncharacterized protein</fullName>
    </submittedName>
</protein>
<gene>
    <name evidence="1" type="ORF">N5P18_15640</name>
</gene>